<evidence type="ECO:0000256" key="8">
    <source>
        <dbReference type="SAM" id="Phobius"/>
    </source>
</evidence>
<feature type="transmembrane region" description="Helical" evidence="8">
    <location>
        <begin position="59"/>
        <end position="82"/>
    </location>
</feature>
<dbReference type="GO" id="GO:0005886">
    <property type="term" value="C:plasma membrane"/>
    <property type="evidence" value="ECO:0007669"/>
    <property type="project" value="UniProtKB-SubCell"/>
</dbReference>
<dbReference type="GO" id="GO:0015385">
    <property type="term" value="F:sodium:proton antiporter activity"/>
    <property type="evidence" value="ECO:0007669"/>
    <property type="project" value="TreeGrafter"/>
</dbReference>
<dbReference type="InterPro" id="IPR007208">
    <property type="entry name" value="MrpF/PhaF-like"/>
</dbReference>
<name>A0A4U0QJS8_9RHOB</name>
<evidence type="ECO:0000256" key="6">
    <source>
        <dbReference type="ARBA" id="ARBA00022989"/>
    </source>
</evidence>
<dbReference type="AlphaFoldDB" id="A0A4U0QJS8"/>
<reference evidence="9 10" key="1">
    <citation type="submission" date="2019-04" db="EMBL/GenBank/DDBJ databases">
        <authorList>
            <person name="Li J."/>
        </authorList>
    </citation>
    <scope>NUCLEOTIDE SEQUENCE [LARGE SCALE GENOMIC DNA]</scope>
    <source>
        <strain evidence="9 10">CCTCC AB2016182</strain>
    </source>
</reference>
<keyword evidence="10" id="KW-1185">Reference proteome</keyword>
<evidence type="ECO:0000256" key="1">
    <source>
        <dbReference type="ARBA" id="ARBA00004651"/>
    </source>
</evidence>
<gene>
    <name evidence="9" type="ORF">FA740_15965</name>
</gene>
<dbReference type="OrthoDB" id="7877056at2"/>
<keyword evidence="5 8" id="KW-0812">Transmembrane</keyword>
<keyword evidence="6 8" id="KW-1133">Transmembrane helix</keyword>
<evidence type="ECO:0000313" key="9">
    <source>
        <dbReference type="EMBL" id="TJZ81985.1"/>
    </source>
</evidence>
<dbReference type="RefSeq" id="WP_042249992.1">
    <property type="nucleotide sequence ID" value="NZ_SUNH01000026.1"/>
</dbReference>
<evidence type="ECO:0000256" key="2">
    <source>
        <dbReference type="ARBA" id="ARBA00009212"/>
    </source>
</evidence>
<feature type="transmembrane region" description="Helical" evidence="8">
    <location>
        <begin position="33"/>
        <end position="52"/>
    </location>
</feature>
<organism evidence="9 10">
    <name type="scientific">Paracoccus hibiscisoli</name>
    <dbReference type="NCBI Taxonomy" id="2023261"/>
    <lineage>
        <taxon>Bacteria</taxon>
        <taxon>Pseudomonadati</taxon>
        <taxon>Pseudomonadota</taxon>
        <taxon>Alphaproteobacteria</taxon>
        <taxon>Rhodobacterales</taxon>
        <taxon>Paracoccaceae</taxon>
        <taxon>Paracoccus</taxon>
    </lineage>
</organism>
<dbReference type="Proteomes" id="UP000306223">
    <property type="component" value="Unassembled WGS sequence"/>
</dbReference>
<evidence type="ECO:0008006" key="11">
    <source>
        <dbReference type="Google" id="ProtNLM"/>
    </source>
</evidence>
<proteinExistence type="inferred from homology"/>
<comment type="similarity">
    <text evidence="2">Belongs to the CPA3 antiporters (TC 2.A.63) subunit F family.</text>
</comment>
<evidence type="ECO:0000256" key="7">
    <source>
        <dbReference type="ARBA" id="ARBA00023136"/>
    </source>
</evidence>
<evidence type="ECO:0000313" key="10">
    <source>
        <dbReference type="Proteomes" id="UP000306223"/>
    </source>
</evidence>
<keyword evidence="3" id="KW-0813">Transport</keyword>
<sequence>MADWFTLAAIFLLLTVAAALLRCWRGPGPVERIMAAQLAGTGVIGVAVVLGAARENAAFLDAALIGTLLAAVAVTAFVRVAAVPPKPDAEDRG</sequence>
<protein>
    <recommendedName>
        <fullName evidence="11">Multiple resistance and pH regulation protein F</fullName>
    </recommendedName>
</protein>
<dbReference type="PANTHER" id="PTHR34702">
    <property type="entry name" value="NA(+)/H(+) ANTIPORTER SUBUNIT F1"/>
    <property type="match status" value="1"/>
</dbReference>
<evidence type="ECO:0000256" key="5">
    <source>
        <dbReference type="ARBA" id="ARBA00022692"/>
    </source>
</evidence>
<comment type="caution">
    <text evidence="9">The sequence shown here is derived from an EMBL/GenBank/DDBJ whole genome shotgun (WGS) entry which is preliminary data.</text>
</comment>
<dbReference type="EMBL" id="SUNH01000026">
    <property type="protein sequence ID" value="TJZ81985.1"/>
    <property type="molecule type" value="Genomic_DNA"/>
</dbReference>
<dbReference type="Pfam" id="PF04066">
    <property type="entry name" value="MrpF_PhaF"/>
    <property type="match status" value="1"/>
</dbReference>
<dbReference type="PANTHER" id="PTHR34702:SF1">
    <property type="entry name" value="NA(+)_H(+) ANTIPORTER SUBUNIT F"/>
    <property type="match status" value="1"/>
</dbReference>
<comment type="subcellular location">
    <subcellularLocation>
        <location evidence="1">Cell membrane</location>
        <topology evidence="1">Multi-pass membrane protein</topology>
    </subcellularLocation>
</comment>
<evidence type="ECO:0000256" key="3">
    <source>
        <dbReference type="ARBA" id="ARBA00022448"/>
    </source>
</evidence>
<keyword evidence="4" id="KW-1003">Cell membrane</keyword>
<accession>A0A4U0QJS8</accession>
<keyword evidence="7 8" id="KW-0472">Membrane</keyword>
<evidence type="ECO:0000256" key="4">
    <source>
        <dbReference type="ARBA" id="ARBA00022475"/>
    </source>
</evidence>